<feature type="compositionally biased region" description="Low complexity" evidence="1">
    <location>
        <begin position="423"/>
        <end position="432"/>
    </location>
</feature>
<sequence length="432" mass="47949">MCPGLSGRSPWGALLWCLSGRAERGTMSQIEVKVADASAIPAKVGHQGSGPSATPRLYALDALRVMAALSVLAFHYTGVDAATAANWGVNPRELFPWLFPVTSYGSYGVQLFFLISGFVICLSAWDRSPGQFVRARFLRLFPAYWFSAVAAFVVWRALPDGARTGPSISESLTNLTMLQVPLSAQHLVGAYWTLWVELTFYLIFLLVIWKGLDYRRVSVFCWLWLLASVLVQQPGNQVPILGIFAQPLNTALFVSGIAMYLMYRFGPDLQLWGLLAAGWLVMQSDLVQHADGLRHDRGMDRDPYIALALVTVFYLLVLAVALHKLDRVGWRGFAPAGALVYPLYLLHEELGWAVIRSLYGRLGAWPTLLLTVALMILAAWLLHRLVERPSQRWLRSRLAREDRDRADRGTPKSPRPDDGGGSSVLPGGVSRR</sequence>
<feature type="compositionally biased region" description="Basic and acidic residues" evidence="1">
    <location>
        <begin position="398"/>
        <end position="418"/>
    </location>
</feature>
<comment type="caution">
    <text evidence="4">The sequence shown here is derived from an EMBL/GenBank/DDBJ whole genome shotgun (WGS) entry which is preliminary data.</text>
</comment>
<feature type="transmembrane region" description="Helical" evidence="2">
    <location>
        <begin position="65"/>
        <end position="87"/>
    </location>
</feature>
<accession>A0ABQ3C9G6</accession>
<dbReference type="GO" id="GO:0016746">
    <property type="term" value="F:acyltransferase activity"/>
    <property type="evidence" value="ECO:0007669"/>
    <property type="project" value="UniProtKB-KW"/>
</dbReference>
<dbReference type="PANTHER" id="PTHR23028:SF53">
    <property type="entry name" value="ACYL_TRANSF_3 DOMAIN-CONTAINING PROTEIN"/>
    <property type="match status" value="1"/>
</dbReference>
<proteinExistence type="predicted"/>
<protein>
    <submittedName>
        <fullName evidence="4">Acyltransferase</fullName>
    </submittedName>
</protein>
<feature type="transmembrane region" description="Helical" evidence="2">
    <location>
        <begin position="358"/>
        <end position="382"/>
    </location>
</feature>
<evidence type="ECO:0000256" key="2">
    <source>
        <dbReference type="SAM" id="Phobius"/>
    </source>
</evidence>
<keyword evidence="5" id="KW-1185">Reference proteome</keyword>
<dbReference type="Pfam" id="PF01757">
    <property type="entry name" value="Acyl_transf_3"/>
    <property type="match status" value="1"/>
</dbReference>
<reference evidence="5" key="1">
    <citation type="journal article" date="2019" name="Int. J. Syst. Evol. Microbiol.">
        <title>The Global Catalogue of Microorganisms (GCM) 10K type strain sequencing project: providing services to taxonomists for standard genome sequencing and annotation.</title>
        <authorList>
            <consortium name="The Broad Institute Genomics Platform"/>
            <consortium name="The Broad Institute Genome Sequencing Center for Infectious Disease"/>
            <person name="Wu L."/>
            <person name="Ma J."/>
        </authorList>
    </citation>
    <scope>NUCLEOTIDE SEQUENCE [LARGE SCALE GENOMIC DNA]</scope>
    <source>
        <strain evidence="5">JCM 4602</strain>
    </source>
</reference>
<feature type="domain" description="Acyltransferase 3" evidence="3">
    <location>
        <begin position="58"/>
        <end position="383"/>
    </location>
</feature>
<keyword evidence="2" id="KW-1133">Transmembrane helix</keyword>
<dbReference type="InterPro" id="IPR002656">
    <property type="entry name" value="Acyl_transf_3_dom"/>
</dbReference>
<dbReference type="InterPro" id="IPR050879">
    <property type="entry name" value="Acyltransferase_3"/>
</dbReference>
<evidence type="ECO:0000256" key="1">
    <source>
        <dbReference type="SAM" id="MobiDB-lite"/>
    </source>
</evidence>
<dbReference type="Proteomes" id="UP000624183">
    <property type="component" value="Unassembled WGS sequence"/>
</dbReference>
<organism evidence="4 5">
    <name type="scientific">Streptomyces rubiginosohelvolus</name>
    <dbReference type="NCBI Taxonomy" id="67362"/>
    <lineage>
        <taxon>Bacteria</taxon>
        <taxon>Bacillati</taxon>
        <taxon>Actinomycetota</taxon>
        <taxon>Actinomycetes</taxon>
        <taxon>Kitasatosporales</taxon>
        <taxon>Streptomycetaceae</taxon>
        <taxon>Streptomyces</taxon>
    </lineage>
</organism>
<feature type="transmembrane region" description="Helical" evidence="2">
    <location>
        <begin position="137"/>
        <end position="158"/>
    </location>
</feature>
<feature type="transmembrane region" description="Helical" evidence="2">
    <location>
        <begin position="107"/>
        <end position="125"/>
    </location>
</feature>
<name>A0ABQ3C9G6_9ACTN</name>
<dbReference type="PANTHER" id="PTHR23028">
    <property type="entry name" value="ACETYLTRANSFERASE"/>
    <property type="match status" value="1"/>
</dbReference>
<keyword evidence="2" id="KW-0812">Transmembrane</keyword>
<evidence type="ECO:0000313" key="5">
    <source>
        <dbReference type="Proteomes" id="UP000624183"/>
    </source>
</evidence>
<keyword evidence="2" id="KW-0472">Membrane</keyword>
<keyword evidence="4" id="KW-0012">Acyltransferase</keyword>
<dbReference type="EMBL" id="BMUW01000018">
    <property type="protein sequence ID" value="GGZ77452.1"/>
    <property type="molecule type" value="Genomic_DNA"/>
</dbReference>
<evidence type="ECO:0000313" key="4">
    <source>
        <dbReference type="EMBL" id="GGZ77452.1"/>
    </source>
</evidence>
<evidence type="ECO:0000259" key="3">
    <source>
        <dbReference type="Pfam" id="PF01757"/>
    </source>
</evidence>
<gene>
    <name evidence="4" type="ORF">GCM10010328_60190</name>
</gene>
<feature type="transmembrane region" description="Helical" evidence="2">
    <location>
        <begin position="328"/>
        <end position="346"/>
    </location>
</feature>
<feature type="region of interest" description="Disordered" evidence="1">
    <location>
        <begin position="398"/>
        <end position="432"/>
    </location>
</feature>
<keyword evidence="4" id="KW-0808">Transferase</keyword>
<feature type="transmembrane region" description="Helical" evidence="2">
    <location>
        <begin position="304"/>
        <end position="322"/>
    </location>
</feature>
<feature type="transmembrane region" description="Helical" evidence="2">
    <location>
        <begin position="240"/>
        <end position="263"/>
    </location>
</feature>
<feature type="transmembrane region" description="Helical" evidence="2">
    <location>
        <begin position="190"/>
        <end position="209"/>
    </location>
</feature>